<dbReference type="Proteomes" id="UP000681722">
    <property type="component" value="Unassembled WGS sequence"/>
</dbReference>
<dbReference type="GO" id="GO:0042565">
    <property type="term" value="C:RNA nuclear export complex"/>
    <property type="evidence" value="ECO:0007669"/>
    <property type="project" value="TreeGrafter"/>
</dbReference>
<dbReference type="EMBL" id="CAJNOQ010000216">
    <property type="protein sequence ID" value="CAF0773600.1"/>
    <property type="molecule type" value="Genomic_DNA"/>
</dbReference>
<dbReference type="Pfam" id="PF08389">
    <property type="entry name" value="Xpo1"/>
    <property type="match status" value="1"/>
</dbReference>
<gene>
    <name evidence="2" type="ORF">GPM918_LOCUS2067</name>
    <name evidence="3" type="ORF">SRO942_LOCUS2067</name>
</gene>
<feature type="domain" description="Exportin-1/Importin-beta-like" evidence="1">
    <location>
        <begin position="131"/>
        <end position="296"/>
    </location>
</feature>
<dbReference type="GO" id="GO:0005737">
    <property type="term" value="C:cytoplasm"/>
    <property type="evidence" value="ECO:0007669"/>
    <property type="project" value="TreeGrafter"/>
</dbReference>
<evidence type="ECO:0000313" key="2">
    <source>
        <dbReference type="EMBL" id="CAF0773600.1"/>
    </source>
</evidence>
<protein>
    <recommendedName>
        <fullName evidence="1">Exportin-1/Importin-beta-like domain-containing protein</fullName>
    </recommendedName>
</protein>
<dbReference type="OrthoDB" id="2215036at2759"/>
<name>A0A813QXS6_9BILA</name>
<sequence length="1357" mass="160656">MKKLIPISPTTLSQPQQMQENLPFTSDLFQRVISAVLCSFNQLSSNIDKQVALEYLENLKENHVLLCCTIGFELIKQQQQPLLHHYGIHLIENIIKYKWLTLKQDERNILREQLFLLIKNCLNDTFMEPIYIRTALARCTVEMIKRECFEKANTSLEELVTLTQQATMNDEFGNRNLTQLELILLVYRFLNEDLTVYQQSIQSQRRRQLLNQLQKRLSDILPSLMRILNYLLLYDHQKVLNSDRLIETCLLCFNSFLSWIDYAQVEQYETCLIELFLKFFHLTQQIRLRHAVFECLLNLINRRFSKHQQRINKKPLSISNHSYEQERIFLNYLLNDNILELFYRLVMCNKTNANNELISRTPVDNELLSFLIERTKSFLQLLLLLNDHPYHQLSLNSYQSLNMFISKQPSLVFLLLNDQVCIKLIENLKQSLLRIHFSSSLTTTILNNTNEHFAKQYQHNQQCLCYIMYEFDSEEQFFWKFFSQYRCELQKLIKTFIDMFFITATTGSLSEAQQSNNINYLNSILKFVIQCMINLIQHTSVELNHQSSLLTVYLISEWESFYLLIDHILFVLCKHLFPQDINNNLAIQQQQLLMKPDLIEQFLYTIKYLLQFTPSMNESIHGYVLNILSVMFFVTNYDQTLAIQILQRLLTTYQHNQQQSIAGTMNSDYLSDLIQNQTANAFLYLCKNYTLKLIDYYIDLYPYLCQLIKNEFQQYSIKLSTIINVDDNCSILKLLDATLCLIYKKLTIDTTNDEQINYFYELLKPIYEFFSSDEFLNNCLTSLTAFIQYFGFCQTNLKQEQESIYRWRRRRLMLCLHCLCCILKFSKQQQDHIPISFKTKIILSLRPFLFDYVLKIIRYLNQLYDRNINPFYDLTKTSLLSFSETEKQIYLGTYESNNITKATVATTTIFSPSMLSDNPFHVVQQPSSQFKGSNRSCEYQLRDYTHRLFDISYQLLGSYFVYDHGLYSIKTKEVTNNKLNDEQQEQYFLSSFLQTILFENLNTIPPFRLRIILRHFCRPFVEHFSLLIVPQPQQSSMNELFSSFLDIFLPYIQQRLRQMWQNLLSDEVQQQSQQNQLNDSCVSDEVIEECLCVLLTRDFVDILRHFILKPIISVSGNKKQDNQRKISTSKVSNGTHEMNYIEDNDIDATLDDVDNNNSNEQFTIKQLNISNEKIEYNDLFLYLIKICRSGSNSTSYRTCMNLFTSVIQILFESLTFPDAYCVNRFLPIILPLMRLHHDITKMDTIIILDVKLLFGCLLKSLQRHGENEGLITNIISLIGHLYELWYDKYLSFMDDLFITTIPNFNTELLATYKMRICPTEHKKQLTERERREIVKNLFGLLIGYTNKKETLKNNTSR</sequence>
<dbReference type="InterPro" id="IPR045065">
    <property type="entry name" value="XPO1/5"/>
</dbReference>
<dbReference type="GO" id="GO:0005634">
    <property type="term" value="C:nucleus"/>
    <property type="evidence" value="ECO:0007669"/>
    <property type="project" value="TreeGrafter"/>
</dbReference>
<comment type="caution">
    <text evidence="2">The sequence shown here is derived from an EMBL/GenBank/DDBJ whole genome shotgun (WGS) entry which is preliminary data.</text>
</comment>
<dbReference type="Gene3D" id="1.25.10.10">
    <property type="entry name" value="Leucine-rich Repeat Variant"/>
    <property type="match status" value="1"/>
</dbReference>
<accession>A0A813QXS6</accession>
<dbReference type="GO" id="GO:0003723">
    <property type="term" value="F:RNA binding"/>
    <property type="evidence" value="ECO:0007669"/>
    <property type="project" value="TreeGrafter"/>
</dbReference>
<dbReference type="GO" id="GO:0006405">
    <property type="term" value="P:RNA export from nucleus"/>
    <property type="evidence" value="ECO:0007669"/>
    <property type="project" value="TreeGrafter"/>
</dbReference>
<dbReference type="EMBL" id="CAJOBC010000216">
    <property type="protein sequence ID" value="CAF3555984.1"/>
    <property type="molecule type" value="Genomic_DNA"/>
</dbReference>
<dbReference type="InterPro" id="IPR016024">
    <property type="entry name" value="ARM-type_fold"/>
</dbReference>
<evidence type="ECO:0000313" key="4">
    <source>
        <dbReference type="Proteomes" id="UP000663829"/>
    </source>
</evidence>
<dbReference type="GO" id="GO:0005049">
    <property type="term" value="F:nuclear export signal receptor activity"/>
    <property type="evidence" value="ECO:0007669"/>
    <property type="project" value="InterPro"/>
</dbReference>
<keyword evidence="4" id="KW-1185">Reference proteome</keyword>
<dbReference type="GO" id="GO:0006611">
    <property type="term" value="P:protein export from nucleus"/>
    <property type="evidence" value="ECO:0007669"/>
    <property type="project" value="InterPro"/>
</dbReference>
<dbReference type="PANTHER" id="PTHR11223:SF3">
    <property type="entry name" value="EXPORTIN-5"/>
    <property type="match status" value="1"/>
</dbReference>
<dbReference type="SUPFAM" id="SSF48371">
    <property type="entry name" value="ARM repeat"/>
    <property type="match status" value="1"/>
</dbReference>
<dbReference type="InterPro" id="IPR011989">
    <property type="entry name" value="ARM-like"/>
</dbReference>
<organism evidence="2 4">
    <name type="scientific">Didymodactylos carnosus</name>
    <dbReference type="NCBI Taxonomy" id="1234261"/>
    <lineage>
        <taxon>Eukaryota</taxon>
        <taxon>Metazoa</taxon>
        <taxon>Spiralia</taxon>
        <taxon>Gnathifera</taxon>
        <taxon>Rotifera</taxon>
        <taxon>Eurotatoria</taxon>
        <taxon>Bdelloidea</taxon>
        <taxon>Philodinida</taxon>
        <taxon>Philodinidae</taxon>
        <taxon>Didymodactylos</taxon>
    </lineage>
</organism>
<reference evidence="2" key="1">
    <citation type="submission" date="2021-02" db="EMBL/GenBank/DDBJ databases">
        <authorList>
            <person name="Nowell W R."/>
        </authorList>
    </citation>
    <scope>NUCLEOTIDE SEQUENCE</scope>
</reference>
<dbReference type="PANTHER" id="PTHR11223">
    <property type="entry name" value="EXPORTIN 1/5"/>
    <property type="match status" value="1"/>
</dbReference>
<evidence type="ECO:0000259" key="1">
    <source>
        <dbReference type="Pfam" id="PF08389"/>
    </source>
</evidence>
<dbReference type="Proteomes" id="UP000663829">
    <property type="component" value="Unassembled WGS sequence"/>
</dbReference>
<proteinExistence type="predicted"/>
<dbReference type="InterPro" id="IPR013598">
    <property type="entry name" value="Exportin-1/Importin-b-like"/>
</dbReference>
<evidence type="ECO:0000313" key="3">
    <source>
        <dbReference type="EMBL" id="CAF3555984.1"/>
    </source>
</evidence>